<keyword evidence="1 4" id="KW-0489">Methyltransferase</keyword>
<evidence type="ECO:0000313" key="5">
    <source>
        <dbReference type="Proteomes" id="UP001193035"/>
    </source>
</evidence>
<dbReference type="InterPro" id="IPR002052">
    <property type="entry name" value="DNA_methylase_N6_adenine_CS"/>
</dbReference>
<keyword evidence="5" id="KW-1185">Reference proteome</keyword>
<evidence type="ECO:0000256" key="2">
    <source>
        <dbReference type="ARBA" id="ARBA00022691"/>
    </source>
</evidence>
<dbReference type="PANTHER" id="PTHR47739:SF1">
    <property type="entry name" value="TRNA1(VAL) (ADENINE(37)-N6)-METHYLTRANSFERASE"/>
    <property type="match status" value="1"/>
</dbReference>
<dbReference type="EMBL" id="VCPD01000001">
    <property type="protein sequence ID" value="TMV10250.1"/>
    <property type="molecule type" value="Genomic_DNA"/>
</dbReference>
<organism evidence="4 5">
    <name type="scientific">Ruegeria sediminis</name>
    <dbReference type="NCBI Taxonomy" id="2583820"/>
    <lineage>
        <taxon>Bacteria</taxon>
        <taxon>Pseudomonadati</taxon>
        <taxon>Pseudomonadota</taxon>
        <taxon>Alphaproteobacteria</taxon>
        <taxon>Rhodobacterales</taxon>
        <taxon>Roseobacteraceae</taxon>
        <taxon>Ruegeria</taxon>
    </lineage>
</organism>
<dbReference type="Proteomes" id="UP001193035">
    <property type="component" value="Unassembled WGS sequence"/>
</dbReference>
<dbReference type="Pfam" id="PF05175">
    <property type="entry name" value="MTS"/>
    <property type="match status" value="1"/>
</dbReference>
<evidence type="ECO:0000259" key="3">
    <source>
        <dbReference type="Pfam" id="PF05175"/>
    </source>
</evidence>
<dbReference type="InterPro" id="IPR050210">
    <property type="entry name" value="tRNA_Adenine-N(6)_MTase"/>
</dbReference>
<dbReference type="RefSeq" id="WP_138840307.1">
    <property type="nucleotide sequence ID" value="NZ_VCPD01000001.1"/>
</dbReference>
<dbReference type="CDD" id="cd02440">
    <property type="entry name" value="AdoMet_MTases"/>
    <property type="match status" value="1"/>
</dbReference>
<evidence type="ECO:0000313" key="4">
    <source>
        <dbReference type="EMBL" id="TMV10250.1"/>
    </source>
</evidence>
<keyword evidence="2" id="KW-0949">S-adenosyl-L-methionine</keyword>
<name>A0ABY2X4D5_9RHOB</name>
<protein>
    <submittedName>
        <fullName evidence="4">Methyltransferase</fullName>
    </submittedName>
</protein>
<dbReference type="GO" id="GO:0032259">
    <property type="term" value="P:methylation"/>
    <property type="evidence" value="ECO:0007669"/>
    <property type="project" value="UniProtKB-KW"/>
</dbReference>
<sequence>MSGFADSDLTRNDFLGGRIRLWQPRNGYRAGVDPVFLAASVPAASGQSVLELGCGAGAAILCLAARVPGLALTGIELQPAYADLARRNAAGNGQDLEVIEGDISALPSGMKQRQFDHVIANPPYYRAGAHSPATDTGRSIALGERTPLPVWIEVAARRLAPKGYLHMIQRIERLPDMLAACSGRLGSVEVLPLAARTGRAPDLLILRARKGGRAGFRLHFPLILHTGDRHLRDEDHYRPEIAAVHRDAEALPWPGTGSAAISRK</sequence>
<dbReference type="GO" id="GO:0008168">
    <property type="term" value="F:methyltransferase activity"/>
    <property type="evidence" value="ECO:0007669"/>
    <property type="project" value="UniProtKB-KW"/>
</dbReference>
<dbReference type="SUPFAM" id="SSF53335">
    <property type="entry name" value="S-adenosyl-L-methionine-dependent methyltransferases"/>
    <property type="match status" value="1"/>
</dbReference>
<accession>A0ABY2X4D5</accession>
<feature type="domain" description="Methyltransferase small" evidence="3">
    <location>
        <begin position="36"/>
        <end position="131"/>
    </location>
</feature>
<proteinExistence type="predicted"/>
<comment type="caution">
    <text evidence="4">The sequence shown here is derived from an EMBL/GenBank/DDBJ whole genome shotgun (WGS) entry which is preliminary data.</text>
</comment>
<evidence type="ECO:0000256" key="1">
    <source>
        <dbReference type="ARBA" id="ARBA00022603"/>
    </source>
</evidence>
<dbReference type="InterPro" id="IPR029063">
    <property type="entry name" value="SAM-dependent_MTases_sf"/>
</dbReference>
<keyword evidence="1 4" id="KW-0808">Transferase</keyword>
<dbReference type="PANTHER" id="PTHR47739">
    <property type="entry name" value="TRNA1(VAL) (ADENINE(37)-N6)-METHYLTRANSFERASE"/>
    <property type="match status" value="1"/>
</dbReference>
<dbReference type="PROSITE" id="PS00092">
    <property type="entry name" value="N6_MTASE"/>
    <property type="match status" value="1"/>
</dbReference>
<reference evidence="4 5" key="1">
    <citation type="submission" date="2019-05" db="EMBL/GenBank/DDBJ databases">
        <title>Ruegeria sp. nov., isolated from tidal flat.</title>
        <authorList>
            <person name="Kim W."/>
        </authorList>
    </citation>
    <scope>NUCLEOTIDE SEQUENCE [LARGE SCALE GENOMIC DNA]</scope>
    <source>
        <strain evidence="4 5">CAU 1488</strain>
    </source>
</reference>
<gene>
    <name evidence="4" type="ORF">FGK63_04080</name>
</gene>
<dbReference type="InterPro" id="IPR007848">
    <property type="entry name" value="Small_mtfrase_dom"/>
</dbReference>
<dbReference type="Gene3D" id="3.40.50.150">
    <property type="entry name" value="Vaccinia Virus protein VP39"/>
    <property type="match status" value="1"/>
</dbReference>